<dbReference type="FunFam" id="2.170.130.10:FF:000003">
    <property type="entry name" value="SusC/RagA family TonB-linked outer membrane protein"/>
    <property type="match status" value="1"/>
</dbReference>
<dbReference type="OrthoDB" id="9768177at2"/>
<keyword evidence="4" id="KW-1185">Reference proteome</keyword>
<evidence type="ECO:0000313" key="4">
    <source>
        <dbReference type="Proteomes" id="UP000240912"/>
    </source>
</evidence>
<keyword evidence="1" id="KW-0998">Cell outer membrane</keyword>
<keyword evidence="1" id="KW-0813">Transport</keyword>
<keyword evidence="1" id="KW-1134">Transmembrane beta strand</keyword>
<evidence type="ECO:0000313" key="3">
    <source>
        <dbReference type="EMBL" id="PST83796.1"/>
    </source>
</evidence>
<dbReference type="InterPro" id="IPR023996">
    <property type="entry name" value="TonB-dep_OMP_SusC/RagA"/>
</dbReference>
<dbReference type="NCBIfam" id="TIGR04056">
    <property type="entry name" value="OMP_RagA_SusC"/>
    <property type="match status" value="1"/>
</dbReference>
<keyword evidence="3" id="KW-0675">Receptor</keyword>
<dbReference type="Pfam" id="PF07715">
    <property type="entry name" value="Plug"/>
    <property type="match status" value="1"/>
</dbReference>
<dbReference type="Proteomes" id="UP000240912">
    <property type="component" value="Unassembled WGS sequence"/>
</dbReference>
<dbReference type="GO" id="GO:0009279">
    <property type="term" value="C:cell outer membrane"/>
    <property type="evidence" value="ECO:0007669"/>
    <property type="project" value="UniProtKB-SubCell"/>
</dbReference>
<dbReference type="SUPFAM" id="SSF49464">
    <property type="entry name" value="Carboxypeptidase regulatory domain-like"/>
    <property type="match status" value="1"/>
</dbReference>
<dbReference type="InterPro" id="IPR012910">
    <property type="entry name" value="Plug_dom"/>
</dbReference>
<proteinExistence type="inferred from homology"/>
<accession>A0A2T3HMZ2</accession>
<protein>
    <submittedName>
        <fullName evidence="3">TonB-dependent receptor</fullName>
    </submittedName>
</protein>
<evidence type="ECO:0000259" key="2">
    <source>
        <dbReference type="Pfam" id="PF07715"/>
    </source>
</evidence>
<comment type="subcellular location">
    <subcellularLocation>
        <location evidence="1">Cell outer membrane</location>
        <topology evidence="1">Multi-pass membrane protein</topology>
    </subcellularLocation>
</comment>
<dbReference type="NCBIfam" id="TIGR04057">
    <property type="entry name" value="SusC_RagA_signa"/>
    <property type="match status" value="1"/>
</dbReference>
<evidence type="ECO:0000256" key="1">
    <source>
        <dbReference type="PROSITE-ProRule" id="PRU01360"/>
    </source>
</evidence>
<dbReference type="InterPro" id="IPR037066">
    <property type="entry name" value="Plug_dom_sf"/>
</dbReference>
<dbReference type="InterPro" id="IPR008969">
    <property type="entry name" value="CarboxyPept-like_regulatory"/>
</dbReference>
<reference evidence="3 4" key="1">
    <citation type="submission" date="2018-03" db="EMBL/GenBank/DDBJ databases">
        <authorList>
            <person name="Keele B.F."/>
        </authorList>
    </citation>
    <scope>NUCLEOTIDE SEQUENCE [LARGE SCALE GENOMIC DNA]</scope>
    <source>
        <strain evidence="3 4">YL28-9</strain>
    </source>
</reference>
<dbReference type="PROSITE" id="PS52016">
    <property type="entry name" value="TONB_DEPENDENT_REC_3"/>
    <property type="match status" value="1"/>
</dbReference>
<dbReference type="InterPro" id="IPR039426">
    <property type="entry name" value="TonB-dep_rcpt-like"/>
</dbReference>
<dbReference type="Gene3D" id="2.60.40.1120">
    <property type="entry name" value="Carboxypeptidase-like, regulatory domain"/>
    <property type="match status" value="1"/>
</dbReference>
<name>A0A2T3HMZ2_9SPHI</name>
<sequence>MIPLTSHASLNNHRPAAFSARSFRNVASWVLKGKVVDENGDALAGASVRVKNSTRNMVTDVSGNFIIEIEQESEILVISYVGYKTKEQLAGTLRTVTIRLEPDEENQKLNEVVVVGFGKQKKVSVTGAVSEAPIKNIQRIATPSLSNALAGSMPGIVTRQASGEPGFDGGQVFIRGFGTWANRSPLILVDGVQRDINTVNVQEVESLTMLKDASATAVYGVQGANGVILITTKRGALGKPKVIFRTETAALTAMRMPEYINGGEYASLINEARANVALPARYTPEEIRKFYDGSDPYLYPNVDWTNTVLKKNTWQSLNNLGVSGGNEIVKYYTNVGYTIQNGIYRQDPSNIYNNNAQLQRYNYRSNVDINLSKTLAIDLGVGGIIQQGNYPGRSAPAIFDALKVTSPINFPVTNPDGSIAGKTTSYLQNNPYGFVTRSGYTRQDRNTIQGTFGARWDLGKLLTQGLSLNGRFAYDHSYAASTDRFKAYAIRQYLGKDAAGKDIYASPNIREEQAIGYGLNNGASRAIYQEASANYNRAFGKHTLTGLLLYNRREYIDLTASSSINNLPYRRQGIAARATYAYDKRYLAEFNMGYNGSENFPDGKQYGFFPSGSVGWVVSNEKFWNPKVINNLKIRASYGQVGNDAIGGRRFLFLTTINKGGQSTFFGDNQAYFQGYDEDQIGNADVTWEVSNKANLGLDLELFNGAITLQVDAFKEKRNGILIQRGVIPRVTGFYPWAIPYANLGEAKNHGLDGMLEFKQNFASSFFYNVRGTFTYARSILVKNDDPIPKYDYQSFIGQRIDQPLGLVALGFFKDQAEIDASPQQKYMTNVRPGDIKYQDTNGDNVIDDFDRVPIGYARTPEIVYGAGGTIGYKGFELGLFFTGAANVSTFVDGPSMYPFQMGEGTYNILREYYDNRWTPSNPEARYPRASPMENPNNNRTNSLYLRNGAYLRLKSAEVAYGFKISGLRRFGLESVRAFVNGMNLITWDHIKVIDPESNYGTGGYPLQRSINGGLQLTF</sequence>
<dbReference type="Pfam" id="PF13715">
    <property type="entry name" value="CarbopepD_reg_2"/>
    <property type="match status" value="1"/>
</dbReference>
<keyword evidence="1" id="KW-0812">Transmembrane</keyword>
<gene>
    <name evidence="3" type="ORF">C7T94_10600</name>
</gene>
<organism evidence="3 4">
    <name type="scientific">Pedobacter yulinensis</name>
    <dbReference type="NCBI Taxonomy" id="2126353"/>
    <lineage>
        <taxon>Bacteria</taxon>
        <taxon>Pseudomonadati</taxon>
        <taxon>Bacteroidota</taxon>
        <taxon>Sphingobacteriia</taxon>
        <taxon>Sphingobacteriales</taxon>
        <taxon>Sphingobacteriaceae</taxon>
        <taxon>Pedobacter</taxon>
    </lineage>
</organism>
<comment type="caution">
    <text evidence="3">The sequence shown here is derived from an EMBL/GenBank/DDBJ whole genome shotgun (WGS) entry which is preliminary data.</text>
</comment>
<dbReference type="AlphaFoldDB" id="A0A2T3HMZ2"/>
<feature type="domain" description="TonB-dependent receptor plug" evidence="2">
    <location>
        <begin position="122"/>
        <end position="227"/>
    </location>
</feature>
<dbReference type="SUPFAM" id="SSF56935">
    <property type="entry name" value="Porins"/>
    <property type="match status" value="1"/>
</dbReference>
<dbReference type="InterPro" id="IPR023997">
    <property type="entry name" value="TonB-dep_OMP_SusC/RagA_CS"/>
</dbReference>
<keyword evidence="1" id="KW-0472">Membrane</keyword>
<comment type="similarity">
    <text evidence="1">Belongs to the TonB-dependent receptor family.</text>
</comment>
<dbReference type="EMBL" id="PYLS01000005">
    <property type="protein sequence ID" value="PST83796.1"/>
    <property type="molecule type" value="Genomic_DNA"/>
</dbReference>
<dbReference type="Gene3D" id="2.170.130.10">
    <property type="entry name" value="TonB-dependent receptor, plug domain"/>
    <property type="match status" value="1"/>
</dbReference>